<dbReference type="SUPFAM" id="SSF57850">
    <property type="entry name" value="RING/U-box"/>
    <property type="match status" value="1"/>
</dbReference>
<feature type="compositionally biased region" description="Low complexity" evidence="9">
    <location>
        <begin position="469"/>
        <end position="489"/>
    </location>
</feature>
<evidence type="ECO:0000256" key="4">
    <source>
        <dbReference type="ARBA" id="ARBA00022723"/>
    </source>
</evidence>
<evidence type="ECO:0000256" key="3">
    <source>
        <dbReference type="ARBA" id="ARBA00022679"/>
    </source>
</evidence>
<evidence type="ECO:0000256" key="8">
    <source>
        <dbReference type="PROSITE-ProRule" id="PRU00175"/>
    </source>
</evidence>
<comment type="caution">
    <text evidence="11">The sequence shown here is derived from an EMBL/GenBank/DDBJ whole genome shotgun (WGS) entry which is preliminary data.</text>
</comment>
<dbReference type="PROSITE" id="PS50089">
    <property type="entry name" value="ZF_RING_2"/>
    <property type="match status" value="1"/>
</dbReference>
<dbReference type="InterPro" id="IPR001841">
    <property type="entry name" value="Znf_RING"/>
</dbReference>
<dbReference type="Pfam" id="PF13639">
    <property type="entry name" value="zf-RING_2"/>
    <property type="match status" value="1"/>
</dbReference>
<evidence type="ECO:0000256" key="9">
    <source>
        <dbReference type="SAM" id="MobiDB-lite"/>
    </source>
</evidence>
<dbReference type="InterPro" id="IPR045191">
    <property type="entry name" value="MBR1/2-like"/>
</dbReference>
<keyword evidence="3" id="KW-0808">Transferase</keyword>
<evidence type="ECO:0000256" key="7">
    <source>
        <dbReference type="ARBA" id="ARBA00022833"/>
    </source>
</evidence>
<feature type="region of interest" description="Disordered" evidence="9">
    <location>
        <begin position="370"/>
        <end position="414"/>
    </location>
</feature>
<feature type="domain" description="RING-type" evidence="10">
    <location>
        <begin position="679"/>
        <end position="720"/>
    </location>
</feature>
<dbReference type="EC" id="2.3.2.27" evidence="2"/>
<name>A0ABS8THI2_DATST</name>
<evidence type="ECO:0000313" key="12">
    <source>
        <dbReference type="Proteomes" id="UP000823775"/>
    </source>
</evidence>
<comment type="catalytic activity">
    <reaction evidence="1">
        <text>S-ubiquitinyl-[E2 ubiquitin-conjugating enzyme]-L-cysteine + [acceptor protein]-L-lysine = [E2 ubiquitin-conjugating enzyme]-L-cysteine + N(6)-ubiquitinyl-[acceptor protein]-L-lysine.</text>
        <dbReference type="EC" id="2.3.2.27"/>
    </reaction>
</comment>
<feature type="compositionally biased region" description="Basic and acidic residues" evidence="9">
    <location>
        <begin position="182"/>
        <end position="191"/>
    </location>
</feature>
<evidence type="ECO:0000259" key="10">
    <source>
        <dbReference type="PROSITE" id="PS50089"/>
    </source>
</evidence>
<accession>A0ABS8THI2</accession>
<evidence type="ECO:0000256" key="6">
    <source>
        <dbReference type="ARBA" id="ARBA00022786"/>
    </source>
</evidence>
<keyword evidence="4" id="KW-0479">Metal-binding</keyword>
<organism evidence="11 12">
    <name type="scientific">Datura stramonium</name>
    <name type="common">Jimsonweed</name>
    <name type="synonym">Common thornapple</name>
    <dbReference type="NCBI Taxonomy" id="4076"/>
    <lineage>
        <taxon>Eukaryota</taxon>
        <taxon>Viridiplantae</taxon>
        <taxon>Streptophyta</taxon>
        <taxon>Embryophyta</taxon>
        <taxon>Tracheophyta</taxon>
        <taxon>Spermatophyta</taxon>
        <taxon>Magnoliopsida</taxon>
        <taxon>eudicotyledons</taxon>
        <taxon>Gunneridae</taxon>
        <taxon>Pentapetalae</taxon>
        <taxon>asterids</taxon>
        <taxon>lamiids</taxon>
        <taxon>Solanales</taxon>
        <taxon>Solanaceae</taxon>
        <taxon>Solanoideae</taxon>
        <taxon>Datureae</taxon>
        <taxon>Datura</taxon>
    </lineage>
</organism>
<dbReference type="PANTHER" id="PTHR22937:SF224">
    <property type="entry name" value="E3 UBIQUITIN-PROTEIN LIGASE MBR1-RELATED"/>
    <property type="match status" value="1"/>
</dbReference>
<evidence type="ECO:0000256" key="5">
    <source>
        <dbReference type="ARBA" id="ARBA00022771"/>
    </source>
</evidence>
<feature type="compositionally biased region" description="Acidic residues" evidence="9">
    <location>
        <begin position="164"/>
        <end position="173"/>
    </location>
</feature>
<feature type="compositionally biased region" description="Polar residues" evidence="9">
    <location>
        <begin position="511"/>
        <end position="533"/>
    </location>
</feature>
<dbReference type="SMART" id="SM00184">
    <property type="entry name" value="RING"/>
    <property type="match status" value="1"/>
</dbReference>
<gene>
    <name evidence="11" type="ORF">HAX54_010010</name>
</gene>
<feature type="compositionally biased region" description="Low complexity" evidence="9">
    <location>
        <begin position="399"/>
        <end position="414"/>
    </location>
</feature>
<feature type="region of interest" description="Disordered" evidence="9">
    <location>
        <begin position="1"/>
        <end position="26"/>
    </location>
</feature>
<protein>
    <recommendedName>
        <fullName evidence="2">RING-type E3 ubiquitin transferase</fullName>
        <ecNumber evidence="2">2.3.2.27</ecNumber>
    </recommendedName>
</protein>
<dbReference type="PANTHER" id="PTHR22937">
    <property type="entry name" value="E3 UBIQUITIN-PROTEIN LIGASE RNF165"/>
    <property type="match status" value="1"/>
</dbReference>
<feature type="region of interest" description="Disordered" evidence="9">
    <location>
        <begin position="511"/>
        <end position="548"/>
    </location>
</feature>
<dbReference type="Proteomes" id="UP000823775">
    <property type="component" value="Unassembled WGS sequence"/>
</dbReference>
<reference evidence="11 12" key="1">
    <citation type="journal article" date="2021" name="BMC Genomics">
        <title>Datura genome reveals duplications of psychoactive alkaloid biosynthetic genes and high mutation rate following tissue culture.</title>
        <authorList>
            <person name="Rajewski A."/>
            <person name="Carter-House D."/>
            <person name="Stajich J."/>
            <person name="Litt A."/>
        </authorList>
    </citation>
    <scope>NUCLEOTIDE SEQUENCE [LARGE SCALE GENOMIC DNA]</scope>
    <source>
        <strain evidence="11">AR-01</strain>
    </source>
</reference>
<keyword evidence="5 8" id="KW-0863">Zinc-finger</keyword>
<sequence length="731" mass="79599">MQGQRSAIGSLPETLGFTHGSTSSDGGIDQQICWNNLRNPAQSRLPDYMVPSNETNIPFLSHVNQERQNVIGWNLGESSSSSTQNNVSRNEGKTNHVWSSTMSALPGPSHFSAEQQYGSSNILSLGNVEINLNNQIADNTIFSQGSTSSTIPHDLNRSSGLEGHDEDDDDDCQVMECTPAFRSDRPGKERMSTASTSSDPPAGPSATNGFLMDESDGRPGCSLDGRRMACKRKALEGHLGQSSGSGCSNYLPCAENSLWRSMPAPNNMTTGATISAPTESSRNINLSEQVNPRLGLTMGGTTMEGPVALPTSRSVESFRRNFRLRINGSHQQASIPSNLFPAAGNDGNVSMSSERDSLRLLRNESLDLRSVSAADNGNPRGQPVVVQVPSLRRSAQRWDSSSSRAGSSSSFSVFGERDSAAYEQPISRNVPRNISQHPMFIAASDLRNLNQNPANWSSTGGNISVAGNVASASRSGPSSVAPSSSPSWVQHRNPQQYPRRLSEYVRRSLLSSAGSEPGSHNGNTPPRLSSAASQEMGLSGHHGHRLSSSRSAMLLERQPDGAMGVPYSWRTLAAGSEGRGRLVSEIRNVLDLMRRGEGLRLEDVMILDQSVFFGMADIHDRHRDMRLDVDNMSYEELLALEERIGNVCTGLTEEIILKRLKQRKHVRIRKEEPTDAEPCCICQEEYKDGEDLGKLDCSHDFHTDCIKQWLMQKNLCPICKTTGLNTSSGKH</sequence>
<dbReference type="InterPro" id="IPR013083">
    <property type="entry name" value="Znf_RING/FYVE/PHD"/>
</dbReference>
<evidence type="ECO:0000256" key="2">
    <source>
        <dbReference type="ARBA" id="ARBA00012483"/>
    </source>
</evidence>
<dbReference type="Gene3D" id="3.30.40.10">
    <property type="entry name" value="Zinc/RING finger domain, C3HC4 (zinc finger)"/>
    <property type="match status" value="1"/>
</dbReference>
<evidence type="ECO:0000256" key="1">
    <source>
        <dbReference type="ARBA" id="ARBA00000900"/>
    </source>
</evidence>
<keyword evidence="6" id="KW-0833">Ubl conjugation pathway</keyword>
<feature type="region of interest" description="Disordered" evidence="9">
    <location>
        <begin position="143"/>
        <end position="215"/>
    </location>
</feature>
<feature type="region of interest" description="Disordered" evidence="9">
    <location>
        <begin position="467"/>
        <end position="499"/>
    </location>
</feature>
<feature type="region of interest" description="Disordered" evidence="9">
    <location>
        <begin position="335"/>
        <end position="355"/>
    </location>
</feature>
<dbReference type="EMBL" id="JACEIK010001546">
    <property type="protein sequence ID" value="MCD7470281.1"/>
    <property type="molecule type" value="Genomic_DNA"/>
</dbReference>
<evidence type="ECO:0000313" key="11">
    <source>
        <dbReference type="EMBL" id="MCD7470281.1"/>
    </source>
</evidence>
<proteinExistence type="predicted"/>
<keyword evidence="12" id="KW-1185">Reference proteome</keyword>
<keyword evidence="7" id="KW-0862">Zinc</keyword>